<dbReference type="STRING" id="486041.B0CSP2"/>
<dbReference type="SMART" id="SM00757">
    <property type="entry name" value="CRA"/>
    <property type="match status" value="1"/>
</dbReference>
<feature type="region of interest" description="Disordered" evidence="1">
    <location>
        <begin position="1"/>
        <end position="21"/>
    </location>
</feature>
<reference evidence="3 4" key="1">
    <citation type="journal article" date="2008" name="Nature">
        <title>The genome of Laccaria bicolor provides insights into mycorrhizal symbiosis.</title>
        <authorList>
            <person name="Martin F."/>
            <person name="Aerts A."/>
            <person name="Ahren D."/>
            <person name="Brun A."/>
            <person name="Danchin E.G.J."/>
            <person name="Duchaussoy F."/>
            <person name="Gibon J."/>
            <person name="Kohler A."/>
            <person name="Lindquist E."/>
            <person name="Pereda V."/>
            <person name="Salamov A."/>
            <person name="Shapiro H.J."/>
            <person name="Wuyts J."/>
            <person name="Blaudez D."/>
            <person name="Buee M."/>
            <person name="Brokstein P."/>
            <person name="Canbaeck B."/>
            <person name="Cohen D."/>
            <person name="Courty P.E."/>
            <person name="Coutinho P.M."/>
            <person name="Delaruelle C."/>
            <person name="Detter J.C."/>
            <person name="Deveau A."/>
            <person name="DiFazio S."/>
            <person name="Duplessis S."/>
            <person name="Fraissinet-Tachet L."/>
            <person name="Lucic E."/>
            <person name="Frey-Klett P."/>
            <person name="Fourrey C."/>
            <person name="Feussner I."/>
            <person name="Gay G."/>
            <person name="Grimwood J."/>
            <person name="Hoegger P.J."/>
            <person name="Jain P."/>
            <person name="Kilaru S."/>
            <person name="Labbe J."/>
            <person name="Lin Y.C."/>
            <person name="Legue V."/>
            <person name="Le Tacon F."/>
            <person name="Marmeisse R."/>
            <person name="Melayah D."/>
            <person name="Montanini B."/>
            <person name="Muratet M."/>
            <person name="Nehls U."/>
            <person name="Niculita-Hirzel H."/>
            <person name="Oudot-Le Secq M.P."/>
            <person name="Peter M."/>
            <person name="Quesneville H."/>
            <person name="Rajashekar B."/>
            <person name="Reich M."/>
            <person name="Rouhier N."/>
            <person name="Schmutz J."/>
            <person name="Yin T."/>
            <person name="Chalot M."/>
            <person name="Henrissat B."/>
            <person name="Kuees U."/>
            <person name="Lucas S."/>
            <person name="Van de Peer Y."/>
            <person name="Podila G.K."/>
            <person name="Polle A."/>
            <person name="Pukkila P.J."/>
            <person name="Richardson P.M."/>
            <person name="Rouze P."/>
            <person name="Sanders I.R."/>
            <person name="Stajich J.E."/>
            <person name="Tunlid A."/>
            <person name="Tuskan G."/>
            <person name="Grigoriev I.V."/>
        </authorList>
    </citation>
    <scope>NUCLEOTIDE SEQUENCE [LARGE SCALE GENOMIC DNA]</scope>
    <source>
        <strain evidence="4">S238N-H82 / ATCC MYA-4686</strain>
    </source>
</reference>
<sequence>MSGTSSKRTATSSSPVLHPTSYQLVRTPHSDSLNRDSSLLPQRSLVLDYLCHNCYISTAKAFARDSTVQQLDADGDEILDVPGDVGRPDAFRLSESLLVQIDLRKQIRIHILSGRVDEAIDLLNSHFPSVLSESKAESFPVIRTKSSDTEYVTSTSVEPPHLLLNLRILAFSEACRTVPLEYLPAGSSSLPSADPPLEHESIDTFASSEQQVSLLTKAQKLYSLANSLTNHSDRARYLKELENVGGLLAYKVPEQSSMAKYLTMERREAVADQINRAILEKTGFSPISSLELITRYTSTLWSFARQYEARPTPGAVLPPVNRSSDKEDRDRELVPLFDLQQFLGTKP</sequence>
<evidence type="ECO:0000256" key="1">
    <source>
        <dbReference type="SAM" id="MobiDB-lite"/>
    </source>
</evidence>
<dbReference type="GeneID" id="6070289"/>
<evidence type="ECO:0000313" key="3">
    <source>
        <dbReference type="EMBL" id="EDR14343.1"/>
    </source>
</evidence>
<dbReference type="InterPro" id="IPR024964">
    <property type="entry name" value="CTLH/CRA"/>
</dbReference>
<dbReference type="RefSeq" id="XP_001874902.1">
    <property type="nucleotide sequence ID" value="XM_001874867.1"/>
</dbReference>
<evidence type="ECO:0000259" key="2">
    <source>
        <dbReference type="PROSITE" id="PS50897"/>
    </source>
</evidence>
<dbReference type="PANTHER" id="PTHR12864">
    <property type="entry name" value="RAN BINDING PROTEIN 9-RELATED"/>
    <property type="match status" value="1"/>
</dbReference>
<protein>
    <submittedName>
        <fullName evidence="3">LisH motif-containing protein</fullName>
    </submittedName>
</protein>
<dbReference type="InParanoid" id="B0CSP2"/>
<dbReference type="HOGENOM" id="CLU_055335_0_0_1"/>
<dbReference type="InterPro" id="IPR006595">
    <property type="entry name" value="CTLH_C"/>
</dbReference>
<evidence type="ECO:0000313" key="4">
    <source>
        <dbReference type="Proteomes" id="UP000001194"/>
    </source>
</evidence>
<dbReference type="OrthoDB" id="8048523at2759"/>
<dbReference type="PROSITE" id="PS50896">
    <property type="entry name" value="LISH"/>
    <property type="match status" value="1"/>
</dbReference>
<gene>
    <name evidence="3" type="ORF">LACBIDRAFT_306083</name>
</gene>
<proteinExistence type="predicted"/>
<dbReference type="Proteomes" id="UP000001194">
    <property type="component" value="Unassembled WGS sequence"/>
</dbReference>
<keyword evidence="4" id="KW-1185">Reference proteome</keyword>
<dbReference type="InterPro" id="IPR013144">
    <property type="entry name" value="CRA_dom"/>
</dbReference>
<dbReference type="KEGG" id="lbc:LACBIDRAFT_306083"/>
<dbReference type="InterPro" id="IPR006594">
    <property type="entry name" value="LisH"/>
</dbReference>
<dbReference type="EMBL" id="DS547092">
    <property type="protein sequence ID" value="EDR14343.1"/>
    <property type="molecule type" value="Genomic_DNA"/>
</dbReference>
<dbReference type="Pfam" id="PF10607">
    <property type="entry name" value="CTLH"/>
    <property type="match status" value="1"/>
</dbReference>
<dbReference type="PROSITE" id="PS50897">
    <property type="entry name" value="CTLH"/>
    <property type="match status" value="1"/>
</dbReference>
<dbReference type="AlphaFoldDB" id="B0CSP2"/>
<organism evidence="4">
    <name type="scientific">Laccaria bicolor (strain S238N-H82 / ATCC MYA-4686)</name>
    <name type="common">Bicoloured deceiver</name>
    <name type="synonym">Laccaria laccata var. bicolor</name>
    <dbReference type="NCBI Taxonomy" id="486041"/>
    <lineage>
        <taxon>Eukaryota</taxon>
        <taxon>Fungi</taxon>
        <taxon>Dikarya</taxon>
        <taxon>Basidiomycota</taxon>
        <taxon>Agaricomycotina</taxon>
        <taxon>Agaricomycetes</taxon>
        <taxon>Agaricomycetidae</taxon>
        <taxon>Agaricales</taxon>
        <taxon>Agaricineae</taxon>
        <taxon>Hydnangiaceae</taxon>
        <taxon>Laccaria</taxon>
    </lineage>
</organism>
<accession>B0CSP2</accession>
<dbReference type="InterPro" id="IPR050618">
    <property type="entry name" value="Ubq-SigPath_Reg"/>
</dbReference>
<name>B0CSP2_LACBS</name>
<feature type="domain" description="CTLH" evidence="2">
    <location>
        <begin position="100"/>
        <end position="182"/>
    </location>
</feature>